<dbReference type="PANTHER" id="PTHR34971">
    <property type="entry name" value="PHOTOSYSTEM II REACTION CENTER PROTEIN Z"/>
    <property type="match status" value="1"/>
</dbReference>
<dbReference type="AlphaFoldDB" id="A0A5B9RJW1"/>
<dbReference type="GeneID" id="41796921"/>
<evidence type="ECO:0000256" key="2">
    <source>
        <dbReference type="ARBA" id="ARBA00008367"/>
    </source>
</evidence>
<comment type="function">
    <text evidence="12">May control the interaction of photosystem II (PSII) cores with the light-harvesting antenna, regulates electron flow through the 2 photosystem reaction centers. PSII is a light-driven water plastoquinone oxidoreductase, using light energy to abstract electrons from H(2)O, generating a proton gradient subsequently used for ATP formation.</text>
</comment>
<geneLocation type="chloroplast" evidence="15"/>
<keyword evidence="15" id="KW-0150">Chloroplast</keyword>
<keyword evidence="6 12" id="KW-0812">Transmembrane</keyword>
<dbReference type="EMBL" id="MN056173">
    <property type="protein sequence ID" value="QEG77720.1"/>
    <property type="molecule type" value="Genomic_DNA"/>
</dbReference>
<dbReference type="RefSeq" id="YP_009692074.1">
    <property type="nucleotide sequence ID" value="NC_044704.1"/>
</dbReference>
<evidence type="ECO:0000313" key="15">
    <source>
        <dbReference type="EMBL" id="QEG77720.1"/>
    </source>
</evidence>
<sequence>MLFLFQLSVLALIALSFLLVIGVPVAFASPEGFSTSKGIVFSSLTLWVLLVFSVAVLNSFVL</sequence>
<dbReference type="GO" id="GO:0015979">
    <property type="term" value="P:photosynthesis"/>
    <property type="evidence" value="ECO:0007669"/>
    <property type="project" value="UniProtKB-UniRule"/>
</dbReference>
<dbReference type="HAMAP" id="MF_00644">
    <property type="entry name" value="PSII_PsbZ"/>
    <property type="match status" value="1"/>
</dbReference>
<evidence type="ECO:0000256" key="8">
    <source>
        <dbReference type="ARBA" id="ARBA00023078"/>
    </source>
</evidence>
<dbReference type="NCBIfam" id="TIGR03043">
    <property type="entry name" value="PS_II_psbZ"/>
    <property type="match status" value="1"/>
</dbReference>
<evidence type="ECO:0000256" key="11">
    <source>
        <dbReference type="ARBA" id="ARBA00038734"/>
    </source>
</evidence>
<gene>
    <name evidence="12 15" type="primary">psbZ</name>
</gene>
<feature type="transmembrane region" description="Helical" evidence="14">
    <location>
        <begin position="38"/>
        <end position="61"/>
    </location>
</feature>
<dbReference type="GO" id="GO:0009539">
    <property type="term" value="C:photosystem II reaction center"/>
    <property type="evidence" value="ECO:0007669"/>
    <property type="project" value="InterPro"/>
</dbReference>
<keyword evidence="8 12" id="KW-0793">Thylakoid</keyword>
<accession>A0A5B9RJW1</accession>
<dbReference type="PANTHER" id="PTHR34971:SF2">
    <property type="entry name" value="PHOTOSYSTEM II REACTION CENTER PROTEIN Z"/>
    <property type="match status" value="1"/>
</dbReference>
<comment type="subcellular location">
    <subcellularLocation>
        <location evidence="1">Membrane</location>
        <topology evidence="1">Multi-pass membrane protein</topology>
    </subcellularLocation>
    <subcellularLocation>
        <location evidence="12">Plastid</location>
        <location evidence="12">Chloroplast thylakoid membrane</location>
        <topology evidence="12">Multi-pass membrane protein</topology>
    </subcellularLocation>
</comment>
<keyword evidence="10 12" id="KW-0604">Photosystem II</keyword>
<evidence type="ECO:0000256" key="10">
    <source>
        <dbReference type="ARBA" id="ARBA00023276"/>
    </source>
</evidence>
<comment type="function">
    <text evidence="13">Controls the interaction of photosystem II (PSII) cores with the light-harvesting antenna, regulates electron flow through the 2 photosystem reaction centers. PSII is a light-driven water plastoquinone oxidoreductase, using light energy to abstract electrons from H(2)O, generating a proton gradient subsequently used for ATP formation.</text>
</comment>
<evidence type="ECO:0000256" key="5">
    <source>
        <dbReference type="ARBA" id="ARBA00022531"/>
    </source>
</evidence>
<dbReference type="Pfam" id="PF01737">
    <property type="entry name" value="Ycf9"/>
    <property type="match status" value="1"/>
</dbReference>
<evidence type="ECO:0000256" key="14">
    <source>
        <dbReference type="SAM" id="Phobius"/>
    </source>
</evidence>
<dbReference type="Gene3D" id="1.10.287.740">
    <property type="entry name" value="Photosystem II PsbZ, reaction centre"/>
    <property type="match status" value="1"/>
</dbReference>
<evidence type="ECO:0000256" key="13">
    <source>
        <dbReference type="RuleBase" id="RU003472"/>
    </source>
</evidence>
<evidence type="ECO:0000256" key="4">
    <source>
        <dbReference type="ARBA" id="ARBA00022469"/>
    </source>
</evidence>
<dbReference type="InterPro" id="IPR036512">
    <property type="entry name" value="PSII_PsbZ_sf"/>
</dbReference>
<dbReference type="InterPro" id="IPR002644">
    <property type="entry name" value="PSII_PsbZ"/>
</dbReference>
<keyword evidence="4 12" id="KW-0674">Reaction center</keyword>
<evidence type="ECO:0000256" key="3">
    <source>
        <dbReference type="ARBA" id="ARBA00021665"/>
    </source>
</evidence>
<evidence type="ECO:0000256" key="12">
    <source>
        <dbReference type="HAMAP-Rule" id="MF_00644"/>
    </source>
</evidence>
<keyword evidence="15" id="KW-0934">Plastid</keyword>
<evidence type="ECO:0000256" key="7">
    <source>
        <dbReference type="ARBA" id="ARBA00022989"/>
    </source>
</evidence>
<reference evidence="15" key="1">
    <citation type="journal article" date="2019" name="J. Phycol.">
        <title>A new marine prasinophyte genus alternates between a flagellate and a dominant benthic stage with microrhizoids for adhesion.</title>
        <authorList>
            <person name="Wetherbee R."/>
            <person name="Marcelino V.R."/>
            <person name="Costa J.F."/>
            <person name="Grant B."/>
            <person name="Crawford S."/>
            <person name="Waller R.F."/>
            <person name="Andersen R.A."/>
            <person name="Berry D."/>
            <person name="McFadden G.I."/>
            <person name="Verbruggen H."/>
        </authorList>
    </citation>
    <scope>NUCLEOTIDE SEQUENCE</scope>
</reference>
<evidence type="ECO:0000256" key="9">
    <source>
        <dbReference type="ARBA" id="ARBA00023136"/>
    </source>
</evidence>
<evidence type="ECO:0000256" key="6">
    <source>
        <dbReference type="ARBA" id="ARBA00022692"/>
    </source>
</evidence>
<keyword evidence="9 12" id="KW-0472">Membrane</keyword>
<keyword evidence="7 12" id="KW-1133">Transmembrane helix</keyword>
<protein>
    <recommendedName>
        <fullName evidence="3 12">Photosystem II reaction center protein Z</fullName>
        <shortName evidence="12">PSII-Z</shortName>
    </recommendedName>
</protein>
<dbReference type="GO" id="GO:0042549">
    <property type="term" value="P:photosystem II stabilization"/>
    <property type="evidence" value="ECO:0007669"/>
    <property type="project" value="InterPro"/>
</dbReference>
<proteinExistence type="inferred from homology"/>
<comment type="similarity">
    <text evidence="2 12 13">Belongs to the PsbZ family.</text>
</comment>
<name>A0A5B9RJW1_9CHLO</name>
<dbReference type="GO" id="GO:0009535">
    <property type="term" value="C:chloroplast thylakoid membrane"/>
    <property type="evidence" value="ECO:0007669"/>
    <property type="project" value="UniProtKB-SubCell"/>
</dbReference>
<dbReference type="SUPFAM" id="SSF161055">
    <property type="entry name" value="PsbZ-like"/>
    <property type="match status" value="1"/>
</dbReference>
<keyword evidence="5 12" id="KW-0602">Photosynthesis</keyword>
<organism evidence="15">
    <name type="scientific">Microrhizoidea pickettheapsiorum</name>
    <dbReference type="NCBI Taxonomy" id="2604950"/>
    <lineage>
        <taxon>Eukaryota</taxon>
        <taxon>Viridiplantae</taxon>
        <taxon>Chlorophyta</taxon>
        <taxon>Mamiellophyceae</taxon>
        <taxon>Dolichomastigales</taxon>
        <taxon>Dolichomastigales incertae sedis</taxon>
        <taxon>Microrhizoidea</taxon>
    </lineage>
</organism>
<evidence type="ECO:0000256" key="1">
    <source>
        <dbReference type="ARBA" id="ARBA00004141"/>
    </source>
</evidence>
<comment type="subunit">
    <text evidence="11 12">PSII is composed of 1 copy each of membrane proteins PsbA, PsbB, PsbC, PsbD, PsbE, PsbF, PsbH, PsbI, PsbJ, PsbK, PsbL, PsbM, PsbT, PsbY, PsbZ, Psb30/Ycf12, at least 3 peripheral proteins of the oxygen-evolving complex and a large number of cofactors. It forms dimeric complexes.</text>
</comment>